<dbReference type="EMBL" id="JAFJZO010000001">
    <property type="protein sequence ID" value="KAG5512297.1"/>
    <property type="molecule type" value="Genomic_DNA"/>
</dbReference>
<dbReference type="GeneID" id="94293827"/>
<keyword evidence="3" id="KW-0519">Myristate</keyword>
<dbReference type="OrthoDB" id="10253409at2759"/>
<evidence type="ECO:0000256" key="1">
    <source>
        <dbReference type="ARBA" id="ARBA00010603"/>
    </source>
</evidence>
<evidence type="ECO:0000256" key="3">
    <source>
        <dbReference type="ARBA" id="ARBA00022707"/>
    </source>
</evidence>
<dbReference type="AlphaFoldDB" id="A0A836YK28"/>
<dbReference type="RefSeq" id="XP_067760009.1">
    <property type="nucleotide sequence ID" value="XM_067903750.1"/>
</dbReference>
<comment type="caution">
    <text evidence="6">The sequence shown here is derived from an EMBL/GenBank/DDBJ whole genome shotgun (WGS) entry which is preliminary data.</text>
</comment>
<feature type="region of interest" description="Disordered" evidence="5">
    <location>
        <begin position="568"/>
        <end position="609"/>
    </location>
</feature>
<dbReference type="InterPro" id="IPR019142">
    <property type="entry name" value="Dymeclin"/>
</dbReference>
<evidence type="ECO:0000313" key="7">
    <source>
        <dbReference type="Proteomes" id="UP000674318"/>
    </source>
</evidence>
<evidence type="ECO:0000313" key="6">
    <source>
        <dbReference type="EMBL" id="KAG5512297.1"/>
    </source>
</evidence>
<evidence type="ECO:0000256" key="5">
    <source>
        <dbReference type="SAM" id="MobiDB-lite"/>
    </source>
</evidence>
<name>A0A836YK28_9TRYP</name>
<keyword evidence="7" id="KW-1185">Reference proteome</keyword>
<dbReference type="KEGG" id="phet:94293827"/>
<dbReference type="PANTHER" id="PTHR12895">
    <property type="entry name" value="DYMECLIN"/>
    <property type="match status" value="1"/>
</dbReference>
<keyword evidence="4" id="KW-0449">Lipoprotein</keyword>
<comment type="similarity">
    <text evidence="1">Belongs to the dymeclin family.</text>
</comment>
<dbReference type="Pfam" id="PF09742">
    <property type="entry name" value="Dymeclin"/>
    <property type="match status" value="1"/>
</dbReference>
<reference evidence="6 7" key="1">
    <citation type="submission" date="2021-02" db="EMBL/GenBank/DDBJ databases">
        <title>Porcisia hertigi Genome sequencing and assembly.</title>
        <authorList>
            <person name="Almutairi H."/>
            <person name="Gatherer D."/>
        </authorList>
    </citation>
    <scope>NUCLEOTIDE SEQUENCE [LARGE SCALE GENOMIC DNA]</scope>
    <source>
        <strain evidence="6 7">C119</strain>
    </source>
</reference>
<organism evidence="6 7">
    <name type="scientific">Porcisia hertigi</name>
    <dbReference type="NCBI Taxonomy" id="2761500"/>
    <lineage>
        <taxon>Eukaryota</taxon>
        <taxon>Discoba</taxon>
        <taxon>Euglenozoa</taxon>
        <taxon>Kinetoplastea</taxon>
        <taxon>Metakinetoplastina</taxon>
        <taxon>Trypanosomatida</taxon>
        <taxon>Trypanosomatidae</taxon>
        <taxon>Leishmaniinae</taxon>
        <taxon>Porcisia</taxon>
    </lineage>
</organism>
<feature type="compositionally biased region" description="Low complexity" evidence="5">
    <location>
        <begin position="722"/>
        <end position="739"/>
    </location>
</feature>
<dbReference type="GO" id="GO:0005794">
    <property type="term" value="C:Golgi apparatus"/>
    <property type="evidence" value="ECO:0007669"/>
    <property type="project" value="TreeGrafter"/>
</dbReference>
<gene>
    <name evidence="6" type="ORF">JKF63_07819</name>
</gene>
<sequence>MGATLRKEASEYFTVALTSDAAASPDESEFLAKTKQYERSICGGAELYGVAEPIAAAVMSKAPETGRVRWLLRLCSAVMQRSIEAPHDLDATTPAVVHISEVLLRHILRLTNGNSASLVAVVEAPGRQGEMSPSNDTVCENVTAMLCCAAMSFLVRVPLNETTIVTHLEVLRLLLTMTSSALHHGTDFREDMMDLFTELIMSSPLLGECLPRLLHIIVLWKSQNWAAHAPLLYHEGYQPSFLNLFNAFSTNGVPALRSRTDTYAYVLDVQDLVTTTATASSTASSSGGTNTLITGTLPKNPAAVLVKSCSCWEQAFRHATALLCVLVVHQRGSGRNPALEYVSAMRDGSPVSFVDLLSVIRWRLVSFPEISILLYVLLHDHPEFLHTVLTKDAALFVSTLQQLLELTRRTCKDTTRLSVAAAAAAGTVDDVLQNAVLGRIIFQQRIFSYPFINFISSTLLLLVSQDRVINRLLCDTPCVPSNALERHVDGVSVGALAVVVLSLGIMRGLNECNEALIAVFAPCLVNLAPFVHDMDSYTAQRVSALLALSLKKIHRASALLGPFREAAAAPTSTTEGDTGGPNIPVEDGNTPAVAPSHGGGSSFHPAHGKAPTVALTTEDAQALEEVLAMYLRQLHTIIEGVEALLRGADRRNERLIYELLYIRERLIDDVDSAVEKKYLHAHLTKQLLANVAEMIRNCEADIASTSHAESPQDILTILLRGQQQQQQQQGHSHGSNMGSAGSGGSSSGGNCTDVSPSKGGGLVRETGVSATATADAMGRSNDATVDLVYSYEESPHSYDFFGPFVWATLLSAGQLPGGALWCRHSSELSLFPH</sequence>
<dbReference type="PANTHER" id="PTHR12895:SF9">
    <property type="entry name" value="DYMECLIN"/>
    <property type="match status" value="1"/>
</dbReference>
<evidence type="ECO:0000256" key="4">
    <source>
        <dbReference type="ARBA" id="ARBA00023288"/>
    </source>
</evidence>
<dbReference type="Proteomes" id="UP000674318">
    <property type="component" value="Chromosome 1"/>
</dbReference>
<accession>A0A836YK28</accession>
<protein>
    <recommendedName>
        <fullName evidence="2">Dymeclin</fullName>
    </recommendedName>
</protein>
<evidence type="ECO:0000256" key="2">
    <source>
        <dbReference type="ARBA" id="ARBA00015736"/>
    </source>
</evidence>
<dbReference type="GO" id="GO:0007030">
    <property type="term" value="P:Golgi organization"/>
    <property type="evidence" value="ECO:0007669"/>
    <property type="project" value="TreeGrafter"/>
</dbReference>
<feature type="region of interest" description="Disordered" evidence="5">
    <location>
        <begin position="721"/>
        <end position="764"/>
    </location>
</feature>
<proteinExistence type="inferred from homology"/>